<dbReference type="Proteomes" id="UP000256686">
    <property type="component" value="Unassembled WGS sequence"/>
</dbReference>
<comment type="caution">
    <text evidence="1">The sequence shown here is derived from an EMBL/GenBank/DDBJ whole genome shotgun (WGS) entry which is preliminary data.</text>
</comment>
<name>A0A3D9C0N8_9FLAO</name>
<dbReference type="EMBL" id="QNVT01000051">
    <property type="protein sequence ID" value="REC59106.1"/>
    <property type="molecule type" value="Genomic_DNA"/>
</dbReference>
<sequence>MWRFWKITFEKLQTLSFISSSTVHLENILNNTSLAMKKILVCILGFIMVSCNRGKTEFVQSQVYKNLYLVKNMPDNLISRQKVIQEFIIGNSLNNDTEFYKYSGDTKYFLDHEEDPGGFSSEELQNYRENDGIASLFFMKCKKDSMKKEGILRYYQDEYTGFYAPDTIIFECR</sequence>
<dbReference type="AlphaFoldDB" id="A0A3D9C0N8"/>
<evidence type="ECO:0000313" key="1">
    <source>
        <dbReference type="EMBL" id="REC59106.1"/>
    </source>
</evidence>
<reference evidence="2" key="1">
    <citation type="submission" date="2018-06" db="EMBL/GenBank/DDBJ databases">
        <authorList>
            <person name="Lum Nde A."/>
            <person name="Hugo C."/>
        </authorList>
    </citation>
    <scope>NUCLEOTIDE SEQUENCE [LARGE SCALE GENOMIC DNA]</scope>
    <source>
        <strain evidence="2">1_F178</strain>
    </source>
</reference>
<proteinExistence type="predicted"/>
<gene>
    <name evidence="1" type="ORF">DRF65_27765</name>
</gene>
<protein>
    <submittedName>
        <fullName evidence="1">Uncharacterized protein</fullName>
    </submittedName>
</protein>
<keyword evidence="2" id="KW-1185">Reference proteome</keyword>
<evidence type="ECO:0000313" key="2">
    <source>
        <dbReference type="Proteomes" id="UP000256686"/>
    </source>
</evidence>
<organism evidence="1 2">
    <name type="scientific">Chryseobacterium pennae</name>
    <dbReference type="NCBI Taxonomy" id="2258962"/>
    <lineage>
        <taxon>Bacteria</taxon>
        <taxon>Pseudomonadati</taxon>
        <taxon>Bacteroidota</taxon>
        <taxon>Flavobacteriia</taxon>
        <taxon>Flavobacteriales</taxon>
        <taxon>Weeksellaceae</taxon>
        <taxon>Chryseobacterium group</taxon>
        <taxon>Chryseobacterium</taxon>
    </lineage>
</organism>
<accession>A0A3D9C0N8</accession>